<dbReference type="InterPro" id="IPR047661">
    <property type="entry name" value="IstB"/>
</dbReference>
<organism evidence="4">
    <name type="scientific">uncultured Synechococcales cyanobacterium</name>
    <dbReference type="NCBI Taxonomy" id="1936017"/>
    <lineage>
        <taxon>Bacteria</taxon>
        <taxon>Bacillati</taxon>
        <taxon>Cyanobacteriota</taxon>
        <taxon>Cyanophyceae</taxon>
        <taxon>Synechococcales</taxon>
        <taxon>environmental samples</taxon>
    </lineage>
</organism>
<name>A0A6J4VV12_9CYAN</name>
<dbReference type="SUPFAM" id="SSF52540">
    <property type="entry name" value="P-loop containing nucleoside triphosphate hydrolases"/>
    <property type="match status" value="1"/>
</dbReference>
<sequence>MMNPSTVEQLKALRLVGMLEAWSEQQTTSTYHDLSFDERLALLVEREHLRRAQQRLQRRLKQAHLTTTASLGDIDFQVARGLSKSKFLELAQGQWLHQHLQLIIVGPTGVGKTFLASVLADAFCQQGQTVRYFRTADLLLELKLAKADGSFPKWKRQLAAFNLLILDDWLRDPLTQEQARDLLDLLDERYRKAACLFATQLPVSQWHQQIQDPTLADAMLDRIVHDALRLSLKGESMRKLTSPIQPDAAEYAIV</sequence>
<dbReference type="InterPro" id="IPR027417">
    <property type="entry name" value="P-loop_NTPase"/>
</dbReference>
<dbReference type="Pfam" id="PF01695">
    <property type="entry name" value="IstB_IS21"/>
    <property type="match status" value="1"/>
</dbReference>
<evidence type="ECO:0000256" key="1">
    <source>
        <dbReference type="ARBA" id="ARBA00022741"/>
    </source>
</evidence>
<dbReference type="AlphaFoldDB" id="A0A6J4VV12"/>
<dbReference type="CDD" id="cd00009">
    <property type="entry name" value="AAA"/>
    <property type="match status" value="1"/>
</dbReference>
<evidence type="ECO:0000259" key="3">
    <source>
        <dbReference type="Pfam" id="PF01695"/>
    </source>
</evidence>
<protein>
    <submittedName>
        <fullName evidence="4">Mobile element protein</fullName>
    </submittedName>
</protein>
<dbReference type="InterPro" id="IPR002611">
    <property type="entry name" value="IstB_ATP-bd"/>
</dbReference>
<feature type="domain" description="IstB-like ATP-binding" evidence="3">
    <location>
        <begin position="9"/>
        <end position="240"/>
    </location>
</feature>
<dbReference type="PANTHER" id="PTHR30050">
    <property type="entry name" value="CHROMOSOMAL REPLICATION INITIATOR PROTEIN DNAA"/>
    <property type="match status" value="1"/>
</dbReference>
<dbReference type="PANTHER" id="PTHR30050:SF4">
    <property type="entry name" value="ATP-BINDING PROTEIN RV3427C IN INSERTION SEQUENCE-RELATED"/>
    <property type="match status" value="1"/>
</dbReference>
<keyword evidence="2" id="KW-0067">ATP-binding</keyword>
<accession>A0A6J4VV12</accession>
<evidence type="ECO:0000256" key="2">
    <source>
        <dbReference type="ARBA" id="ARBA00022840"/>
    </source>
</evidence>
<evidence type="ECO:0000313" key="4">
    <source>
        <dbReference type="EMBL" id="CAA9589917.1"/>
    </source>
</evidence>
<dbReference type="InterPro" id="IPR028350">
    <property type="entry name" value="DNAC/IstB-like"/>
</dbReference>
<dbReference type="NCBIfam" id="NF038214">
    <property type="entry name" value="IS21_help_AAA"/>
    <property type="match status" value="1"/>
</dbReference>
<keyword evidence="1" id="KW-0547">Nucleotide-binding</keyword>
<proteinExistence type="predicted"/>
<dbReference type="EMBL" id="CADCWO010000253">
    <property type="protein sequence ID" value="CAA9589917.1"/>
    <property type="molecule type" value="Genomic_DNA"/>
</dbReference>
<gene>
    <name evidence="4" type="ORF">AVDCRST_MAG81-4925</name>
</gene>
<dbReference type="GO" id="GO:0005524">
    <property type="term" value="F:ATP binding"/>
    <property type="evidence" value="ECO:0007669"/>
    <property type="project" value="UniProtKB-KW"/>
</dbReference>
<dbReference type="Gene3D" id="3.40.50.300">
    <property type="entry name" value="P-loop containing nucleotide triphosphate hydrolases"/>
    <property type="match status" value="1"/>
</dbReference>
<dbReference type="PIRSF" id="PIRSF003073">
    <property type="entry name" value="DNAC_TnpB_IstB"/>
    <property type="match status" value="1"/>
</dbReference>
<dbReference type="GO" id="GO:0006260">
    <property type="term" value="P:DNA replication"/>
    <property type="evidence" value="ECO:0007669"/>
    <property type="project" value="TreeGrafter"/>
</dbReference>
<reference evidence="4" key="1">
    <citation type="submission" date="2020-02" db="EMBL/GenBank/DDBJ databases">
        <authorList>
            <person name="Meier V. D."/>
        </authorList>
    </citation>
    <scope>NUCLEOTIDE SEQUENCE</scope>
    <source>
        <strain evidence="4">AVDCRST_MAG81</strain>
    </source>
</reference>